<reference evidence="11" key="2">
    <citation type="submission" date="2021-09" db="EMBL/GenBank/DDBJ databases">
        <authorList>
            <person name="Gilroy R."/>
        </authorList>
    </citation>
    <scope>NUCLEOTIDE SEQUENCE</scope>
    <source>
        <strain evidence="11">USAMLcec4-12693</strain>
    </source>
</reference>
<feature type="domain" description="Histidine kinase" evidence="10">
    <location>
        <begin position="349"/>
        <end position="461"/>
    </location>
</feature>
<evidence type="ECO:0000256" key="8">
    <source>
        <dbReference type="ARBA" id="ARBA00023012"/>
    </source>
</evidence>
<evidence type="ECO:0000256" key="6">
    <source>
        <dbReference type="ARBA" id="ARBA00022777"/>
    </source>
</evidence>
<dbReference type="GO" id="GO:0005524">
    <property type="term" value="F:ATP binding"/>
    <property type="evidence" value="ECO:0007669"/>
    <property type="project" value="UniProtKB-KW"/>
</dbReference>
<name>A0A9D2VZB0_9FIRM</name>
<dbReference type="PANTHER" id="PTHR43065">
    <property type="entry name" value="SENSOR HISTIDINE KINASE"/>
    <property type="match status" value="1"/>
</dbReference>
<feature type="transmembrane region" description="Helical" evidence="9">
    <location>
        <begin position="171"/>
        <end position="196"/>
    </location>
</feature>
<dbReference type="Pfam" id="PF02518">
    <property type="entry name" value="HATPase_c"/>
    <property type="match status" value="1"/>
</dbReference>
<evidence type="ECO:0000256" key="4">
    <source>
        <dbReference type="ARBA" id="ARBA00022679"/>
    </source>
</evidence>
<evidence type="ECO:0000259" key="10">
    <source>
        <dbReference type="PROSITE" id="PS50109"/>
    </source>
</evidence>
<dbReference type="Proteomes" id="UP000813420">
    <property type="component" value="Unassembled WGS sequence"/>
</dbReference>
<dbReference type="PANTHER" id="PTHR43065:SF10">
    <property type="entry name" value="PEROXIDE STRESS-ACTIVATED HISTIDINE KINASE MAK3"/>
    <property type="match status" value="1"/>
</dbReference>
<feature type="transmembrane region" description="Helical" evidence="9">
    <location>
        <begin position="202"/>
        <end position="220"/>
    </location>
</feature>
<protein>
    <recommendedName>
        <fullName evidence="2">histidine kinase</fullName>
        <ecNumber evidence="2">2.7.13.3</ecNumber>
    </recommendedName>
</protein>
<keyword evidence="9" id="KW-0472">Membrane</keyword>
<keyword evidence="8" id="KW-0902">Two-component regulatory system</keyword>
<keyword evidence="5" id="KW-0547">Nucleotide-binding</keyword>
<dbReference type="InterPro" id="IPR003594">
    <property type="entry name" value="HATPase_dom"/>
</dbReference>
<feature type="transmembrane region" description="Helical" evidence="9">
    <location>
        <begin position="6"/>
        <end position="21"/>
    </location>
</feature>
<keyword evidence="6" id="KW-0418">Kinase</keyword>
<evidence type="ECO:0000256" key="1">
    <source>
        <dbReference type="ARBA" id="ARBA00000085"/>
    </source>
</evidence>
<dbReference type="GO" id="GO:0004673">
    <property type="term" value="F:protein histidine kinase activity"/>
    <property type="evidence" value="ECO:0007669"/>
    <property type="project" value="UniProtKB-EC"/>
</dbReference>
<comment type="catalytic activity">
    <reaction evidence="1">
        <text>ATP + protein L-histidine = ADP + protein N-phospho-L-histidine.</text>
        <dbReference type="EC" id="2.7.13.3"/>
    </reaction>
</comment>
<comment type="caution">
    <text evidence="11">The sequence shown here is derived from an EMBL/GenBank/DDBJ whole genome shotgun (WGS) entry which is preliminary data.</text>
</comment>
<dbReference type="InterPro" id="IPR005467">
    <property type="entry name" value="His_kinase_dom"/>
</dbReference>
<sequence>MINLIYIIILAFFIFLVYISGKNNRTNLWCVCAGLLLSLGILKELFYYNIVPYLQAQDLISARAADDIYSVMTWMLYDFAMAACVVFAMNFAGLPQHRPRVYYGFQIGSAFCILLLSLRFPPLEFRIHQTEDPSFWYFLSTYNLILGAVFTFLFIGAILKEQDHTAKKQKILVSIIILPPLMYWLATIFIVHPLMLTRYFKLWQGNVLILFICVILYLYIASKEGLMGLKLNIENFTWDSGNEFVNRNAELTVHMLKNYTVKLNWCISNLKQHVLKDSGALPPEFEIMERSLLGIQNYCDRVKKYSQQLTLVESWASPDSLYPFYSSDSVLDGNTLTCHLNQEILLYCDPLLLHEIFHNLIANAVDALRISGNKGDIYITDYIDSRRKKYLITIRDTGIGMDKEHLRHIFEPYYTTKATETNFGLGLPYCMKIMEKHAGSIEVKSTPHAGSSFTLSFPAKRIRKREAVSDENL</sequence>
<evidence type="ECO:0000256" key="9">
    <source>
        <dbReference type="SAM" id="Phobius"/>
    </source>
</evidence>
<dbReference type="PRINTS" id="PR00344">
    <property type="entry name" value="BCTRLSENSOR"/>
</dbReference>
<dbReference type="GO" id="GO:0000160">
    <property type="term" value="P:phosphorelay signal transduction system"/>
    <property type="evidence" value="ECO:0007669"/>
    <property type="project" value="UniProtKB-KW"/>
</dbReference>
<keyword evidence="9" id="KW-0812">Transmembrane</keyword>
<dbReference type="InterPro" id="IPR036890">
    <property type="entry name" value="HATPase_C_sf"/>
</dbReference>
<dbReference type="AlphaFoldDB" id="A0A9D2VZB0"/>
<dbReference type="EMBL" id="DYXE01000086">
    <property type="protein sequence ID" value="HJH50654.1"/>
    <property type="molecule type" value="Genomic_DNA"/>
</dbReference>
<feature type="transmembrane region" description="Helical" evidence="9">
    <location>
        <begin position="101"/>
        <end position="120"/>
    </location>
</feature>
<reference evidence="11" key="1">
    <citation type="journal article" date="2021" name="PeerJ">
        <title>Extensive microbial diversity within the chicken gut microbiome revealed by metagenomics and culture.</title>
        <authorList>
            <person name="Gilroy R."/>
            <person name="Ravi A."/>
            <person name="Getino M."/>
            <person name="Pursley I."/>
            <person name="Horton D.L."/>
            <person name="Alikhan N.F."/>
            <person name="Baker D."/>
            <person name="Gharbi K."/>
            <person name="Hall N."/>
            <person name="Watson M."/>
            <person name="Adriaenssens E.M."/>
            <person name="Foster-Nyarko E."/>
            <person name="Jarju S."/>
            <person name="Secka A."/>
            <person name="Antonio M."/>
            <person name="Oren A."/>
            <person name="Chaudhuri R.R."/>
            <person name="La Ragione R."/>
            <person name="Hildebrand F."/>
            <person name="Pallen M.J."/>
        </authorList>
    </citation>
    <scope>NUCLEOTIDE SEQUENCE</scope>
    <source>
        <strain evidence="11">USAMLcec4-12693</strain>
    </source>
</reference>
<dbReference type="RefSeq" id="WP_277272421.1">
    <property type="nucleotide sequence ID" value="NZ_DYXE01000086.1"/>
</dbReference>
<feature type="transmembrane region" description="Helical" evidence="9">
    <location>
        <begin position="28"/>
        <end position="48"/>
    </location>
</feature>
<feature type="transmembrane region" description="Helical" evidence="9">
    <location>
        <begin position="68"/>
        <end position="89"/>
    </location>
</feature>
<evidence type="ECO:0000313" key="12">
    <source>
        <dbReference type="Proteomes" id="UP000813420"/>
    </source>
</evidence>
<evidence type="ECO:0000256" key="7">
    <source>
        <dbReference type="ARBA" id="ARBA00022840"/>
    </source>
</evidence>
<dbReference type="EC" id="2.7.13.3" evidence="2"/>
<gene>
    <name evidence="11" type="ORF">K8V39_10365</name>
</gene>
<keyword evidence="3" id="KW-0597">Phosphoprotein</keyword>
<feature type="transmembrane region" description="Helical" evidence="9">
    <location>
        <begin position="135"/>
        <end position="159"/>
    </location>
</feature>
<keyword evidence="4" id="KW-0808">Transferase</keyword>
<dbReference type="PROSITE" id="PS50109">
    <property type="entry name" value="HIS_KIN"/>
    <property type="match status" value="1"/>
</dbReference>
<organism evidence="11 12">
    <name type="scientific">Merdimonas faecis</name>
    <dbReference type="NCBI Taxonomy" id="1653435"/>
    <lineage>
        <taxon>Bacteria</taxon>
        <taxon>Bacillati</taxon>
        <taxon>Bacillota</taxon>
        <taxon>Clostridia</taxon>
        <taxon>Lachnospirales</taxon>
        <taxon>Lachnospiraceae</taxon>
        <taxon>Merdimonas</taxon>
    </lineage>
</organism>
<dbReference type="Gene3D" id="3.30.565.10">
    <property type="entry name" value="Histidine kinase-like ATPase, C-terminal domain"/>
    <property type="match status" value="1"/>
</dbReference>
<keyword evidence="7 11" id="KW-0067">ATP-binding</keyword>
<dbReference type="SUPFAM" id="SSF55874">
    <property type="entry name" value="ATPase domain of HSP90 chaperone/DNA topoisomerase II/histidine kinase"/>
    <property type="match status" value="1"/>
</dbReference>
<accession>A0A9D2VZB0</accession>
<evidence type="ECO:0000313" key="11">
    <source>
        <dbReference type="EMBL" id="HJH50654.1"/>
    </source>
</evidence>
<evidence type="ECO:0000256" key="3">
    <source>
        <dbReference type="ARBA" id="ARBA00022553"/>
    </source>
</evidence>
<dbReference type="SMART" id="SM00387">
    <property type="entry name" value="HATPase_c"/>
    <property type="match status" value="1"/>
</dbReference>
<evidence type="ECO:0000256" key="5">
    <source>
        <dbReference type="ARBA" id="ARBA00022741"/>
    </source>
</evidence>
<dbReference type="InterPro" id="IPR004358">
    <property type="entry name" value="Sig_transdc_His_kin-like_C"/>
</dbReference>
<proteinExistence type="predicted"/>
<keyword evidence="9" id="KW-1133">Transmembrane helix</keyword>
<evidence type="ECO:0000256" key="2">
    <source>
        <dbReference type="ARBA" id="ARBA00012438"/>
    </source>
</evidence>